<reference evidence="1 2" key="1">
    <citation type="journal article" date="2018" name="Nat. Biotechnol.">
        <title>A standardized bacterial taxonomy based on genome phylogeny substantially revises the tree of life.</title>
        <authorList>
            <person name="Parks D.H."/>
            <person name="Chuvochina M."/>
            <person name="Waite D.W."/>
            <person name="Rinke C."/>
            <person name="Skarshewski A."/>
            <person name="Chaumeil P.A."/>
            <person name="Hugenholtz P."/>
        </authorList>
    </citation>
    <scope>NUCLEOTIDE SEQUENCE [LARGE SCALE GENOMIC DNA]</scope>
    <source>
        <strain evidence="1">UBA9669</strain>
    </source>
</reference>
<name>A0A2N6VCT1_9GAMM</name>
<evidence type="ECO:0000313" key="2">
    <source>
        <dbReference type="Proteomes" id="UP000263596"/>
    </source>
</evidence>
<protein>
    <submittedName>
        <fullName evidence="1">Uncharacterized protein</fullName>
    </submittedName>
</protein>
<sequence>MDKMRTTVKYVVLKGDDYQLGTALHEEHLDAGSTYFDNIPSVVTFNGRDFRVKYKELIRKQTYDENDESQHILVKMIAMN</sequence>
<proteinExistence type="predicted"/>
<accession>A0A2N6VCT1</accession>
<dbReference type="RefSeq" id="WP_004988139.1">
    <property type="nucleotide sequence ID" value="NZ_AP018824.1"/>
</dbReference>
<dbReference type="AlphaFoldDB" id="A0A2N6VCT1"/>
<comment type="caution">
    <text evidence="1">The sequence shown here is derived from an EMBL/GenBank/DDBJ whole genome shotgun (WGS) entry which is preliminary data.</text>
</comment>
<dbReference type="Proteomes" id="UP000263596">
    <property type="component" value="Unassembled WGS sequence"/>
</dbReference>
<dbReference type="GeneID" id="66212766"/>
<dbReference type="EMBL" id="DPVE01000160">
    <property type="protein sequence ID" value="HCK30391.1"/>
    <property type="molecule type" value="Genomic_DNA"/>
</dbReference>
<evidence type="ECO:0000313" key="1">
    <source>
        <dbReference type="EMBL" id="HCK30391.1"/>
    </source>
</evidence>
<gene>
    <name evidence="1" type="ORF">DHW29_09475</name>
</gene>
<organism evidence="1 2">
    <name type="scientific">Acinetobacter ursingii</name>
    <dbReference type="NCBI Taxonomy" id="108980"/>
    <lineage>
        <taxon>Bacteria</taxon>
        <taxon>Pseudomonadati</taxon>
        <taxon>Pseudomonadota</taxon>
        <taxon>Gammaproteobacteria</taxon>
        <taxon>Moraxellales</taxon>
        <taxon>Moraxellaceae</taxon>
        <taxon>Acinetobacter</taxon>
    </lineage>
</organism>